<proteinExistence type="predicted"/>
<reference evidence="1 2" key="1">
    <citation type="submission" date="2017-09" db="EMBL/GenBank/DDBJ databases">
        <title>Depth-based differentiation of microbial function through sediment-hosted aquifers and enrichment of novel symbionts in the deep terrestrial subsurface.</title>
        <authorList>
            <person name="Probst A.J."/>
            <person name="Ladd B."/>
            <person name="Jarett J.K."/>
            <person name="Geller-Mcgrath D.E."/>
            <person name="Sieber C.M."/>
            <person name="Emerson J.B."/>
            <person name="Anantharaman K."/>
            <person name="Thomas B.C."/>
            <person name="Malmstrom R."/>
            <person name="Stieglmeier M."/>
            <person name="Klingl A."/>
            <person name="Woyke T."/>
            <person name="Ryan C.M."/>
            <person name="Banfield J.F."/>
        </authorList>
    </citation>
    <scope>NUCLEOTIDE SEQUENCE [LARGE SCALE GENOMIC DNA]</scope>
    <source>
        <strain evidence="1">CG10_big_fil_rev_8_21_14_0_10_46_23</strain>
    </source>
</reference>
<accession>A0A2H0R4W2</accession>
<organism evidence="1 2">
    <name type="scientific">Candidatus Yanofskybacteria bacterium CG10_big_fil_rev_8_21_14_0_10_46_23</name>
    <dbReference type="NCBI Taxonomy" id="1975098"/>
    <lineage>
        <taxon>Bacteria</taxon>
        <taxon>Candidatus Yanofskyibacteriota</taxon>
    </lineage>
</organism>
<evidence type="ECO:0000313" key="1">
    <source>
        <dbReference type="EMBL" id="PIR41543.1"/>
    </source>
</evidence>
<dbReference type="AlphaFoldDB" id="A0A2H0R4W2"/>
<evidence type="ECO:0000313" key="2">
    <source>
        <dbReference type="Proteomes" id="UP000230232"/>
    </source>
</evidence>
<name>A0A2H0R4W2_9BACT</name>
<dbReference type="Proteomes" id="UP000230232">
    <property type="component" value="Unassembled WGS sequence"/>
</dbReference>
<protein>
    <submittedName>
        <fullName evidence="1">Uncharacterized protein</fullName>
    </submittedName>
</protein>
<sequence length="211" mass="23552">MGQIDLTKPVGWVCPAHINSEDAPGPHTILIKFRIPREWARELEIAGIRNLGRPDLASQEAYHRAEAEKWGRKAEVGGVVASGTQVFGEDGIRGAHLSTLPTELFKAGLRLCQPDLARATKGKGQDHVLILPFSQIESGEEVSNLPPKVERVMESLFRATWRWGHIWANPPEEKKSWRITHTVNVSGMGDRTALQKDLLFARGLWSLRLIT</sequence>
<dbReference type="EMBL" id="PCXO01000004">
    <property type="protein sequence ID" value="PIR41543.1"/>
    <property type="molecule type" value="Genomic_DNA"/>
</dbReference>
<comment type="caution">
    <text evidence="1">The sequence shown here is derived from an EMBL/GenBank/DDBJ whole genome shotgun (WGS) entry which is preliminary data.</text>
</comment>
<gene>
    <name evidence="1" type="ORF">COV31_00335</name>
</gene>